<sequence>MEKSIAKSAWLMLVVVIVAVTAYEIKLRNDGLAVSYDDSPALWTDKRNNVYGSKQDQVVFIGSSRIKYDLDIATWKSMTGIEAVQLACVGSTPLPILKDLAADQNFAGRLVIDVTEPLFFSSAPFFYERPNNNLKYFHDHTIAQDASFELHRALESQLVLLDEENLSMNAQLGLLPFMVPQLQNRPGVMGPPVFPMEFARTTFDRQTYMTANFLADTAQVGIVKSIWAGLAKMPSPPPMNDAQILAFLQDVKKNTDQIKARGGQIIFVRTPSSGPFRDMERMGFARERYWDQLLKVTGCAGIHFEDDAATKGLVCPEFSHLSIEDARIYTKAFVNSLSKHPDWNVRSEKLLTKI</sequence>
<dbReference type="EMBL" id="FMVF01000002">
    <property type="protein sequence ID" value="SCX91857.1"/>
    <property type="molecule type" value="Genomic_DNA"/>
</dbReference>
<dbReference type="STRING" id="490189.SAMN02927903_00435"/>
<keyword evidence="2" id="KW-1185">Reference proteome</keyword>
<evidence type="ECO:0000313" key="1">
    <source>
        <dbReference type="EMBL" id="SCX91857.1"/>
    </source>
</evidence>
<dbReference type="AlphaFoldDB" id="A0A1G5BP59"/>
<name>A0A1G5BP59_9FLAO</name>
<organism evidence="1 2">
    <name type="scientific">Flavobacterium caeni</name>
    <dbReference type="NCBI Taxonomy" id="490189"/>
    <lineage>
        <taxon>Bacteria</taxon>
        <taxon>Pseudomonadati</taxon>
        <taxon>Bacteroidota</taxon>
        <taxon>Flavobacteriia</taxon>
        <taxon>Flavobacteriales</taxon>
        <taxon>Flavobacteriaceae</taxon>
        <taxon>Flavobacterium</taxon>
    </lineage>
</organism>
<dbReference type="RefSeq" id="WP_091140657.1">
    <property type="nucleotide sequence ID" value="NZ_FMVF01000002.1"/>
</dbReference>
<protein>
    <submittedName>
        <fullName evidence="1">Uncharacterized protein</fullName>
    </submittedName>
</protein>
<gene>
    <name evidence="1" type="ORF">SAMN02927903_00435</name>
</gene>
<dbReference type="Proteomes" id="UP000199354">
    <property type="component" value="Unassembled WGS sequence"/>
</dbReference>
<proteinExistence type="predicted"/>
<reference evidence="1 2" key="1">
    <citation type="submission" date="2016-10" db="EMBL/GenBank/DDBJ databases">
        <authorList>
            <person name="de Groot N.N."/>
        </authorList>
    </citation>
    <scope>NUCLEOTIDE SEQUENCE [LARGE SCALE GENOMIC DNA]</scope>
    <source>
        <strain evidence="1 2">CGMCC 1.7031</strain>
    </source>
</reference>
<dbReference type="OrthoDB" id="581689at2"/>
<evidence type="ECO:0000313" key="2">
    <source>
        <dbReference type="Proteomes" id="UP000199354"/>
    </source>
</evidence>
<accession>A0A1G5BP59</accession>